<feature type="transmembrane region" description="Helical" evidence="6">
    <location>
        <begin position="41"/>
        <end position="60"/>
    </location>
</feature>
<dbReference type="Pfam" id="PF00892">
    <property type="entry name" value="EamA"/>
    <property type="match status" value="2"/>
</dbReference>
<feature type="domain" description="EamA" evidence="7">
    <location>
        <begin position="156"/>
        <end position="287"/>
    </location>
</feature>
<evidence type="ECO:0000256" key="4">
    <source>
        <dbReference type="ARBA" id="ARBA00022989"/>
    </source>
</evidence>
<sequence length="295" mass="33412">MNGNAKKGYFFVFLTGVFFSFEVIGFKEIFKKFHLRPEIAAFYGVAIAALIVTPFFLFNLKRRESLKTTIRNNGKVLLVGTFCNAIGIVMYYYALRISDLGPSAVLIKMTVLYNVILGVAFLKEEMRGFEMIGILFAILGIILISSLDGQIQVTSAIIILISAFFFAIQSYLIKRYIENIDGLAFAYLRILLLSFFFACYITMNGSWVVLSPVLTFALGLFSLLGYFLGRAFYFEAHNHLPISKLNSTLLIEPVFLMAIGVLFMHEPLPPKKIMGTVFIMSGLYLLIFHRQRKIK</sequence>
<keyword evidence="5 6" id="KW-0472">Membrane</keyword>
<dbReference type="Proteomes" id="UP000297693">
    <property type="component" value="Unassembled WGS sequence"/>
</dbReference>
<feature type="transmembrane region" description="Helical" evidence="6">
    <location>
        <begin position="100"/>
        <end position="122"/>
    </location>
</feature>
<comment type="caution">
    <text evidence="8">The sequence shown here is derived from an EMBL/GenBank/DDBJ whole genome shotgun (WGS) entry which is preliminary data.</text>
</comment>
<feature type="domain" description="EamA" evidence="7">
    <location>
        <begin position="7"/>
        <end position="145"/>
    </location>
</feature>
<organism evidence="8 9">
    <name type="scientific">Leptospira ognonensis</name>
    <dbReference type="NCBI Taxonomy" id="2484945"/>
    <lineage>
        <taxon>Bacteria</taxon>
        <taxon>Pseudomonadati</taxon>
        <taxon>Spirochaetota</taxon>
        <taxon>Spirochaetia</taxon>
        <taxon>Leptospirales</taxon>
        <taxon>Leptospiraceae</taxon>
        <taxon>Leptospira</taxon>
    </lineage>
</organism>
<keyword evidence="3 6" id="KW-0812">Transmembrane</keyword>
<dbReference type="InterPro" id="IPR037185">
    <property type="entry name" value="EmrE-like"/>
</dbReference>
<dbReference type="EMBL" id="RQGD01000039">
    <property type="protein sequence ID" value="TGL57175.1"/>
    <property type="molecule type" value="Genomic_DNA"/>
</dbReference>
<dbReference type="GO" id="GO:0005886">
    <property type="term" value="C:plasma membrane"/>
    <property type="evidence" value="ECO:0007669"/>
    <property type="project" value="UniProtKB-SubCell"/>
</dbReference>
<dbReference type="PANTHER" id="PTHR32322">
    <property type="entry name" value="INNER MEMBRANE TRANSPORTER"/>
    <property type="match status" value="1"/>
</dbReference>
<gene>
    <name evidence="8" type="ORF">EHQ58_15060</name>
</gene>
<feature type="transmembrane region" description="Helical" evidence="6">
    <location>
        <begin position="129"/>
        <end position="147"/>
    </location>
</feature>
<keyword evidence="9" id="KW-1185">Reference proteome</keyword>
<feature type="transmembrane region" description="Helical" evidence="6">
    <location>
        <begin position="76"/>
        <end position="94"/>
    </location>
</feature>
<dbReference type="PANTHER" id="PTHR32322:SF18">
    <property type="entry name" value="S-ADENOSYLMETHIONINE_S-ADENOSYLHOMOCYSTEINE TRANSPORTER"/>
    <property type="match status" value="1"/>
</dbReference>
<evidence type="ECO:0000256" key="5">
    <source>
        <dbReference type="ARBA" id="ARBA00023136"/>
    </source>
</evidence>
<evidence type="ECO:0000259" key="7">
    <source>
        <dbReference type="Pfam" id="PF00892"/>
    </source>
</evidence>
<proteinExistence type="predicted"/>
<feature type="transmembrane region" description="Helical" evidence="6">
    <location>
        <begin position="209"/>
        <end position="233"/>
    </location>
</feature>
<dbReference type="InterPro" id="IPR000620">
    <property type="entry name" value="EamA_dom"/>
</dbReference>
<dbReference type="SUPFAM" id="SSF103481">
    <property type="entry name" value="Multidrug resistance efflux transporter EmrE"/>
    <property type="match status" value="2"/>
</dbReference>
<dbReference type="Gene3D" id="1.10.3730.20">
    <property type="match status" value="1"/>
</dbReference>
<protein>
    <submittedName>
        <fullName evidence="8">EamA/RhaT family transporter</fullName>
    </submittedName>
</protein>
<dbReference type="InterPro" id="IPR050638">
    <property type="entry name" value="AA-Vitamin_Transporters"/>
</dbReference>
<accession>A0A4R9JYA4</accession>
<feature type="transmembrane region" description="Helical" evidence="6">
    <location>
        <begin position="245"/>
        <end position="265"/>
    </location>
</feature>
<evidence type="ECO:0000313" key="8">
    <source>
        <dbReference type="EMBL" id="TGL57175.1"/>
    </source>
</evidence>
<name>A0A4R9JYA4_9LEPT</name>
<evidence type="ECO:0000256" key="2">
    <source>
        <dbReference type="ARBA" id="ARBA00022475"/>
    </source>
</evidence>
<dbReference type="OrthoDB" id="345494at2"/>
<evidence type="ECO:0000256" key="6">
    <source>
        <dbReference type="SAM" id="Phobius"/>
    </source>
</evidence>
<feature type="transmembrane region" description="Helical" evidence="6">
    <location>
        <begin position="153"/>
        <end position="173"/>
    </location>
</feature>
<evidence type="ECO:0000256" key="1">
    <source>
        <dbReference type="ARBA" id="ARBA00004651"/>
    </source>
</evidence>
<feature type="transmembrane region" description="Helical" evidence="6">
    <location>
        <begin position="185"/>
        <end position="203"/>
    </location>
</feature>
<reference evidence="8" key="1">
    <citation type="journal article" date="2019" name="PLoS Negl. Trop. Dis.">
        <title>Revisiting the worldwide diversity of Leptospira species in the environment.</title>
        <authorList>
            <person name="Vincent A.T."/>
            <person name="Schiettekatte O."/>
            <person name="Bourhy P."/>
            <person name="Veyrier F.J."/>
            <person name="Picardeau M."/>
        </authorList>
    </citation>
    <scope>NUCLEOTIDE SEQUENCE [LARGE SCALE GENOMIC DNA]</scope>
    <source>
        <strain evidence="8">201702476</strain>
    </source>
</reference>
<keyword evidence="2" id="KW-1003">Cell membrane</keyword>
<evidence type="ECO:0000313" key="9">
    <source>
        <dbReference type="Proteomes" id="UP000297693"/>
    </source>
</evidence>
<evidence type="ECO:0000256" key="3">
    <source>
        <dbReference type="ARBA" id="ARBA00022692"/>
    </source>
</evidence>
<dbReference type="AlphaFoldDB" id="A0A4R9JYA4"/>
<comment type="subcellular location">
    <subcellularLocation>
        <location evidence="1">Cell membrane</location>
        <topology evidence="1">Multi-pass membrane protein</topology>
    </subcellularLocation>
</comment>
<keyword evidence="4 6" id="KW-1133">Transmembrane helix</keyword>
<feature type="transmembrane region" description="Helical" evidence="6">
    <location>
        <begin position="271"/>
        <end position="288"/>
    </location>
</feature>